<keyword evidence="1" id="KW-0812">Transmembrane</keyword>
<evidence type="ECO:0000313" key="2">
    <source>
        <dbReference type="EMBL" id="PCI77459.1"/>
    </source>
</evidence>
<evidence type="ECO:0000256" key="1">
    <source>
        <dbReference type="SAM" id="Phobius"/>
    </source>
</evidence>
<keyword evidence="1" id="KW-1133">Transmembrane helix</keyword>
<gene>
    <name evidence="2" type="ORF">COB20_08095</name>
</gene>
<evidence type="ECO:0008006" key="4">
    <source>
        <dbReference type="Google" id="ProtNLM"/>
    </source>
</evidence>
<reference evidence="3" key="1">
    <citation type="submission" date="2017-08" db="EMBL/GenBank/DDBJ databases">
        <title>A dynamic microbial community with high functional redundancy inhabits the cold, oxic subseafloor aquifer.</title>
        <authorList>
            <person name="Tully B.J."/>
            <person name="Wheat C.G."/>
            <person name="Glazer B.T."/>
            <person name="Huber J.A."/>
        </authorList>
    </citation>
    <scope>NUCLEOTIDE SEQUENCE [LARGE SCALE GENOMIC DNA]</scope>
</reference>
<sequence>MTIAELGSLGELIGSIAVIFTLIYLASQVRQGNVASLVESNQAINKKYSDFLKALYTNEVAFDVWSRGKKSYEALTVEEATKFQLIMYDAFGNWHEQWYQVECGVADDTQFYRLLAGIRTELRSLGVQEVWNIFEKYKMFDDKYIEFVREQIEWINADRET</sequence>
<dbReference type="EMBL" id="NVUL01000045">
    <property type="protein sequence ID" value="PCI77459.1"/>
    <property type="molecule type" value="Genomic_DNA"/>
</dbReference>
<feature type="transmembrane region" description="Helical" evidence="1">
    <location>
        <begin position="6"/>
        <end position="26"/>
    </location>
</feature>
<keyword evidence="1" id="KW-0472">Membrane</keyword>
<name>A0A2A4X5P8_9GAMM</name>
<accession>A0A2A4X5P8</accession>
<evidence type="ECO:0000313" key="3">
    <source>
        <dbReference type="Proteomes" id="UP000218767"/>
    </source>
</evidence>
<proteinExistence type="predicted"/>
<organism evidence="2 3">
    <name type="scientific">SAR86 cluster bacterium</name>
    <dbReference type="NCBI Taxonomy" id="2030880"/>
    <lineage>
        <taxon>Bacteria</taxon>
        <taxon>Pseudomonadati</taxon>
        <taxon>Pseudomonadota</taxon>
        <taxon>Gammaproteobacteria</taxon>
        <taxon>SAR86 cluster</taxon>
    </lineage>
</organism>
<dbReference type="Proteomes" id="UP000218767">
    <property type="component" value="Unassembled WGS sequence"/>
</dbReference>
<comment type="caution">
    <text evidence="2">The sequence shown here is derived from an EMBL/GenBank/DDBJ whole genome shotgun (WGS) entry which is preliminary data.</text>
</comment>
<dbReference type="AlphaFoldDB" id="A0A2A4X5P8"/>
<protein>
    <recommendedName>
        <fullName evidence="4">DUF4760 domain-containing protein</fullName>
    </recommendedName>
</protein>